<dbReference type="GO" id="GO:0047820">
    <property type="term" value="F:D-glutamate cyclase activity"/>
    <property type="evidence" value="ECO:0007669"/>
    <property type="project" value="TreeGrafter"/>
</dbReference>
<reference evidence="3" key="1">
    <citation type="submission" date="2023-01" db="EMBL/GenBank/DDBJ databases">
        <authorList>
            <person name="Piombo E."/>
        </authorList>
    </citation>
    <scope>NUCLEOTIDE SEQUENCE</scope>
</reference>
<evidence type="ECO:0000256" key="1">
    <source>
        <dbReference type="ARBA" id="ARBA00007896"/>
    </source>
</evidence>
<dbReference type="EMBL" id="CABFNP030000670">
    <property type="protein sequence ID" value="CAI6077306.1"/>
    <property type="molecule type" value="Genomic_DNA"/>
</dbReference>
<evidence type="ECO:0000313" key="3">
    <source>
        <dbReference type="EMBL" id="CAI6077306.1"/>
    </source>
</evidence>
<dbReference type="Gene3D" id="3.30.2040.10">
    <property type="entry name" value="PSTPO5379-like domain"/>
    <property type="match status" value="1"/>
</dbReference>
<keyword evidence="4" id="KW-1185">Reference proteome</keyword>
<dbReference type="FunFam" id="3.30.2040.10:FF:000001">
    <property type="entry name" value="D-glutamate cyclase, mitochondrial"/>
    <property type="match status" value="1"/>
</dbReference>
<comment type="similarity">
    <text evidence="1">Belongs to the D-glutamate cyclase family.</text>
</comment>
<keyword evidence="2" id="KW-0456">Lyase</keyword>
<accession>A0AA35PYC3</accession>
<proteinExistence type="inferred from homology"/>
<dbReference type="SUPFAM" id="SSF160920">
    <property type="entry name" value="PSTPO5379-like"/>
    <property type="match status" value="1"/>
</dbReference>
<dbReference type="PANTHER" id="PTHR32022:SF10">
    <property type="entry name" value="D-GLUTAMATE CYCLASE, MITOCHONDRIAL"/>
    <property type="match status" value="1"/>
</dbReference>
<protein>
    <submittedName>
        <fullName evidence="3">Uncharacterized protein</fullName>
    </submittedName>
</protein>
<comment type="caution">
    <text evidence="3">The sequence shown here is derived from an EMBL/GenBank/DDBJ whole genome shotgun (WGS) entry which is preliminary data.</text>
</comment>
<organism evidence="3 4">
    <name type="scientific">Clonostachys chloroleuca</name>
    <dbReference type="NCBI Taxonomy" id="1926264"/>
    <lineage>
        <taxon>Eukaryota</taxon>
        <taxon>Fungi</taxon>
        <taxon>Dikarya</taxon>
        <taxon>Ascomycota</taxon>
        <taxon>Pezizomycotina</taxon>
        <taxon>Sordariomycetes</taxon>
        <taxon>Hypocreomycetidae</taxon>
        <taxon>Hypocreales</taxon>
        <taxon>Bionectriaceae</taxon>
        <taxon>Clonostachys</taxon>
    </lineage>
</organism>
<dbReference type="InterPro" id="IPR038021">
    <property type="entry name" value="Putative_hydro-lyase"/>
</dbReference>
<dbReference type="PANTHER" id="PTHR32022">
    <property type="entry name" value="D-GLUTAMATE CYCLASE, MITOCHONDRIAL"/>
    <property type="match status" value="1"/>
</dbReference>
<dbReference type="AlphaFoldDB" id="A0AA35PYC3"/>
<dbReference type="Proteomes" id="UP001160390">
    <property type="component" value="Unassembled WGS sequence"/>
</dbReference>
<evidence type="ECO:0000256" key="2">
    <source>
        <dbReference type="ARBA" id="ARBA00023239"/>
    </source>
</evidence>
<name>A0AA35PYC3_9HYPO</name>
<dbReference type="GO" id="GO:0006536">
    <property type="term" value="P:glutamate metabolic process"/>
    <property type="evidence" value="ECO:0007669"/>
    <property type="project" value="TreeGrafter"/>
</dbReference>
<sequence>MSMSRHEASTGEQSRMLSRENKVTITSGLSPSYLQANLIILPSRYASDFRRFCQRNPVPSPLLAESSQRGSPFGWKSYIQGIPDSAVAANCDIRTDVPRYVVYRDGVPIHESQDLLEEWTDDHIAFLLGCSMSFESALTRAGLEPRHTTLDINNPMYITNIPTNPAGVFTGGTYIVSMRPYRRSELDRVRKTTRPYVLTHGEPIAWGWDGMARLGITDIDQPNWGDPPRARWGGKFSEAQGLTGEDDDIPVFWGCGVTPQQAVITAKVPGIILAHAPGHMLVLDVKEDDVLEKD</sequence>
<dbReference type="Pfam" id="PF07286">
    <property type="entry name" value="D-Glu_cyclase"/>
    <property type="match status" value="1"/>
</dbReference>
<gene>
    <name evidence="3" type="ORF">CCHLO57077_00018163</name>
</gene>
<dbReference type="Gene3D" id="3.40.1640.10">
    <property type="entry name" value="PSTPO5379-like"/>
    <property type="match status" value="1"/>
</dbReference>
<dbReference type="InterPro" id="IPR009906">
    <property type="entry name" value="D-Glu_cyclase"/>
</dbReference>
<evidence type="ECO:0000313" key="4">
    <source>
        <dbReference type="Proteomes" id="UP001160390"/>
    </source>
</evidence>